<reference evidence="1 2" key="1">
    <citation type="journal article" date="2018" name="Biotechnol. Biofuels">
        <title>Integrative visual omics of the white-rot fungus Polyporus brumalis exposes the biotechnological potential of its oxidative enzymes for delignifying raw plant biomass.</title>
        <authorList>
            <person name="Miyauchi S."/>
            <person name="Rancon A."/>
            <person name="Drula E."/>
            <person name="Hage H."/>
            <person name="Chaduli D."/>
            <person name="Favel A."/>
            <person name="Grisel S."/>
            <person name="Henrissat B."/>
            <person name="Herpoel-Gimbert I."/>
            <person name="Ruiz-Duenas F.J."/>
            <person name="Chevret D."/>
            <person name="Hainaut M."/>
            <person name="Lin J."/>
            <person name="Wang M."/>
            <person name="Pangilinan J."/>
            <person name="Lipzen A."/>
            <person name="Lesage-Meessen L."/>
            <person name="Navarro D."/>
            <person name="Riley R."/>
            <person name="Grigoriev I.V."/>
            <person name="Zhou S."/>
            <person name="Raouche S."/>
            <person name="Rosso M.N."/>
        </authorList>
    </citation>
    <scope>NUCLEOTIDE SEQUENCE [LARGE SCALE GENOMIC DNA]</scope>
    <source>
        <strain evidence="1 2">BRFM 1820</strain>
    </source>
</reference>
<organism evidence="1 2">
    <name type="scientific">Lentinus brumalis</name>
    <dbReference type="NCBI Taxonomy" id="2498619"/>
    <lineage>
        <taxon>Eukaryota</taxon>
        <taxon>Fungi</taxon>
        <taxon>Dikarya</taxon>
        <taxon>Basidiomycota</taxon>
        <taxon>Agaricomycotina</taxon>
        <taxon>Agaricomycetes</taxon>
        <taxon>Polyporales</taxon>
        <taxon>Polyporaceae</taxon>
        <taxon>Lentinus</taxon>
    </lineage>
</organism>
<evidence type="ECO:0000313" key="2">
    <source>
        <dbReference type="Proteomes" id="UP000256964"/>
    </source>
</evidence>
<sequence length="156" mass="17831">MSTRGLSLYVDSRRARAEGKCGVWLGRADGPEWVWINGWTHRRGVKNCHERDRSVRRKPWQTVALETHDQALGHLEWQQRSRDCPWPIASDGLDDSEIVLERHACGFLCSQPLRRQCTRPPCMLWKSSRGGPQAAKGLWCELGRRAGSREPEKCGV</sequence>
<dbReference type="AlphaFoldDB" id="A0A371DNM4"/>
<protein>
    <submittedName>
        <fullName evidence="1">Uncharacterized protein</fullName>
    </submittedName>
</protein>
<proteinExistence type="predicted"/>
<name>A0A371DNM4_9APHY</name>
<gene>
    <name evidence="1" type="ORF">OH76DRAFT_1066594</name>
</gene>
<evidence type="ECO:0000313" key="1">
    <source>
        <dbReference type="EMBL" id="RDX54143.1"/>
    </source>
</evidence>
<dbReference type="EMBL" id="KZ857385">
    <property type="protein sequence ID" value="RDX54143.1"/>
    <property type="molecule type" value="Genomic_DNA"/>
</dbReference>
<dbReference type="Proteomes" id="UP000256964">
    <property type="component" value="Unassembled WGS sequence"/>
</dbReference>
<accession>A0A371DNM4</accession>
<keyword evidence="2" id="KW-1185">Reference proteome</keyword>